<dbReference type="SUPFAM" id="SSF52172">
    <property type="entry name" value="CheY-like"/>
    <property type="match status" value="1"/>
</dbReference>
<sequence>MSVRLLLVEDDQLLAEPLLKILDSWFATDHQTTVKGARQLIELNRYDLAIVDLGLSDGHGAMVVNWLRHYQPQTGILILTGQADEQVECHLLDTAVDMLLHKPISSSLLIANLTALLRRQPSRIDDQLKLGNLALHPVKRLAYLAGKQLLLGRREFDL</sequence>
<evidence type="ECO:0000256" key="2">
    <source>
        <dbReference type="PROSITE-ProRule" id="PRU00169"/>
    </source>
</evidence>
<comment type="caution">
    <text evidence="6">The sequence shown here is derived from an EMBL/GenBank/DDBJ whole genome shotgun (WGS) entry which is preliminary data.</text>
</comment>
<name>A0A554JAB0_9BACT</name>
<keyword evidence="1 3" id="KW-0238">DNA-binding</keyword>
<dbReference type="PANTHER" id="PTHR48111">
    <property type="entry name" value="REGULATOR OF RPOS"/>
    <property type="match status" value="1"/>
</dbReference>
<dbReference type="GO" id="GO:0006355">
    <property type="term" value="P:regulation of DNA-templated transcription"/>
    <property type="evidence" value="ECO:0007669"/>
    <property type="project" value="InterPro"/>
</dbReference>
<dbReference type="InterPro" id="IPR001867">
    <property type="entry name" value="OmpR/PhoB-type_DNA-bd"/>
</dbReference>
<dbReference type="GO" id="GO:0000976">
    <property type="term" value="F:transcription cis-regulatory region binding"/>
    <property type="evidence" value="ECO:0007669"/>
    <property type="project" value="TreeGrafter"/>
</dbReference>
<feature type="modified residue" description="4-aspartylphosphate" evidence="2">
    <location>
        <position position="52"/>
    </location>
</feature>
<dbReference type="PROSITE" id="PS51755">
    <property type="entry name" value="OMPR_PHOB"/>
    <property type="match status" value="1"/>
</dbReference>
<evidence type="ECO:0000259" key="5">
    <source>
        <dbReference type="PROSITE" id="PS51755"/>
    </source>
</evidence>
<organism evidence="6 7">
    <name type="scientific">Candidatus Berkelbacteria bacterium Gr01-1014_85</name>
    <dbReference type="NCBI Taxonomy" id="2017150"/>
    <lineage>
        <taxon>Bacteria</taxon>
        <taxon>Candidatus Berkelbacteria</taxon>
    </lineage>
</organism>
<evidence type="ECO:0000313" key="6">
    <source>
        <dbReference type="EMBL" id="TSC65264.1"/>
    </source>
</evidence>
<dbReference type="PANTHER" id="PTHR48111:SF36">
    <property type="entry name" value="TRANSCRIPTIONAL REGULATORY PROTEIN CUTR"/>
    <property type="match status" value="1"/>
</dbReference>
<dbReference type="GO" id="GO:0005829">
    <property type="term" value="C:cytosol"/>
    <property type="evidence" value="ECO:0007669"/>
    <property type="project" value="TreeGrafter"/>
</dbReference>
<dbReference type="AlphaFoldDB" id="A0A554JAB0"/>
<evidence type="ECO:0000256" key="1">
    <source>
        <dbReference type="ARBA" id="ARBA00023125"/>
    </source>
</evidence>
<accession>A0A554JAB0</accession>
<dbReference type="InterPro" id="IPR011006">
    <property type="entry name" value="CheY-like_superfamily"/>
</dbReference>
<protein>
    <submittedName>
        <fullName evidence="6">Response regulator with CheY-like receiver domain and winged-helix DNA-binding domain</fullName>
    </submittedName>
</protein>
<dbReference type="EMBL" id="VMFD01000052">
    <property type="protein sequence ID" value="TSC65264.1"/>
    <property type="molecule type" value="Genomic_DNA"/>
</dbReference>
<feature type="domain" description="Response regulatory" evidence="4">
    <location>
        <begin position="4"/>
        <end position="117"/>
    </location>
</feature>
<dbReference type="GO" id="GO:0032993">
    <property type="term" value="C:protein-DNA complex"/>
    <property type="evidence" value="ECO:0007669"/>
    <property type="project" value="TreeGrafter"/>
</dbReference>
<dbReference type="PROSITE" id="PS50110">
    <property type="entry name" value="RESPONSE_REGULATORY"/>
    <property type="match status" value="1"/>
</dbReference>
<dbReference type="GO" id="GO:0000156">
    <property type="term" value="F:phosphorelay response regulator activity"/>
    <property type="evidence" value="ECO:0007669"/>
    <property type="project" value="TreeGrafter"/>
</dbReference>
<dbReference type="InterPro" id="IPR039420">
    <property type="entry name" value="WalR-like"/>
</dbReference>
<dbReference type="Proteomes" id="UP000316253">
    <property type="component" value="Unassembled WGS sequence"/>
</dbReference>
<dbReference type="Gene3D" id="3.40.50.2300">
    <property type="match status" value="1"/>
</dbReference>
<reference evidence="6 7" key="1">
    <citation type="submission" date="2017-08" db="EMBL/GenBank/DDBJ databases">
        <title>Mechanisms for carbon and nitrogen cycling indicate functional differentiation within the Candidate Phyla Radiation.</title>
        <authorList>
            <person name="Danczak R.E."/>
            <person name="Johnston M.D."/>
            <person name="Kenah C."/>
            <person name="Slattery M."/>
            <person name="Wrighton K.C."/>
            <person name="Wilkins M.J."/>
        </authorList>
    </citation>
    <scope>NUCLEOTIDE SEQUENCE [LARGE SCALE GENOMIC DNA]</scope>
    <source>
        <strain evidence="6">Gr01-1014_85</strain>
    </source>
</reference>
<evidence type="ECO:0000313" key="7">
    <source>
        <dbReference type="Proteomes" id="UP000316253"/>
    </source>
</evidence>
<feature type="DNA-binding region" description="OmpR/PhoB-type" evidence="3">
    <location>
        <begin position="125"/>
        <end position="158"/>
    </location>
</feature>
<feature type="domain" description="OmpR/PhoB-type" evidence="5">
    <location>
        <begin position="125"/>
        <end position="158"/>
    </location>
</feature>
<gene>
    <name evidence="6" type="ORF">CEO22_539</name>
</gene>
<dbReference type="Pfam" id="PF00072">
    <property type="entry name" value="Response_reg"/>
    <property type="match status" value="1"/>
</dbReference>
<evidence type="ECO:0000256" key="3">
    <source>
        <dbReference type="PROSITE-ProRule" id="PRU01091"/>
    </source>
</evidence>
<evidence type="ECO:0000259" key="4">
    <source>
        <dbReference type="PROSITE" id="PS50110"/>
    </source>
</evidence>
<proteinExistence type="predicted"/>
<keyword evidence="2" id="KW-0597">Phosphoprotein</keyword>
<dbReference type="SMART" id="SM00448">
    <property type="entry name" value="REC"/>
    <property type="match status" value="1"/>
</dbReference>
<dbReference type="InterPro" id="IPR001789">
    <property type="entry name" value="Sig_transdc_resp-reg_receiver"/>
</dbReference>
<feature type="non-terminal residue" evidence="6">
    <location>
        <position position="158"/>
    </location>
</feature>